<name>A0AA39PLJ6_9AGAR</name>
<reference evidence="2" key="1">
    <citation type="submission" date="2023-06" db="EMBL/GenBank/DDBJ databases">
        <authorList>
            <consortium name="Lawrence Berkeley National Laboratory"/>
            <person name="Ahrendt S."/>
            <person name="Sahu N."/>
            <person name="Indic B."/>
            <person name="Wong-Bajracharya J."/>
            <person name="Merenyi Z."/>
            <person name="Ke H.-M."/>
            <person name="Monk M."/>
            <person name="Kocsube S."/>
            <person name="Drula E."/>
            <person name="Lipzen A."/>
            <person name="Balint B."/>
            <person name="Henrissat B."/>
            <person name="Andreopoulos B."/>
            <person name="Martin F.M."/>
            <person name="Harder C.B."/>
            <person name="Rigling D."/>
            <person name="Ford K.L."/>
            <person name="Foster G.D."/>
            <person name="Pangilinan J."/>
            <person name="Papanicolaou A."/>
            <person name="Barry K."/>
            <person name="LaButti K."/>
            <person name="Viragh M."/>
            <person name="Koriabine M."/>
            <person name="Yan M."/>
            <person name="Riley R."/>
            <person name="Champramary S."/>
            <person name="Plett K.L."/>
            <person name="Tsai I.J."/>
            <person name="Slot J."/>
            <person name="Sipos G."/>
            <person name="Plett J."/>
            <person name="Nagy L.G."/>
            <person name="Grigoriev I.V."/>
        </authorList>
    </citation>
    <scope>NUCLEOTIDE SEQUENCE</scope>
    <source>
        <strain evidence="2">HWK02</strain>
    </source>
</reference>
<feature type="region of interest" description="Disordered" evidence="1">
    <location>
        <begin position="1"/>
        <end position="24"/>
    </location>
</feature>
<evidence type="ECO:0000313" key="3">
    <source>
        <dbReference type="Proteomes" id="UP001175228"/>
    </source>
</evidence>
<organism evidence="2 3">
    <name type="scientific">Armillaria luteobubalina</name>
    <dbReference type="NCBI Taxonomy" id="153913"/>
    <lineage>
        <taxon>Eukaryota</taxon>
        <taxon>Fungi</taxon>
        <taxon>Dikarya</taxon>
        <taxon>Basidiomycota</taxon>
        <taxon>Agaricomycotina</taxon>
        <taxon>Agaricomycetes</taxon>
        <taxon>Agaricomycetidae</taxon>
        <taxon>Agaricales</taxon>
        <taxon>Marasmiineae</taxon>
        <taxon>Physalacriaceae</taxon>
        <taxon>Armillaria</taxon>
    </lineage>
</organism>
<dbReference type="Proteomes" id="UP001175228">
    <property type="component" value="Unassembled WGS sequence"/>
</dbReference>
<keyword evidence="3" id="KW-1185">Reference proteome</keyword>
<dbReference type="AlphaFoldDB" id="A0AA39PLJ6"/>
<protein>
    <submittedName>
        <fullName evidence="2">Uncharacterized protein</fullName>
    </submittedName>
</protein>
<gene>
    <name evidence="2" type="ORF">EDD18DRAFT_1361112</name>
</gene>
<evidence type="ECO:0000313" key="2">
    <source>
        <dbReference type="EMBL" id="KAK0485423.1"/>
    </source>
</evidence>
<dbReference type="EMBL" id="JAUEPU010000051">
    <property type="protein sequence ID" value="KAK0485423.1"/>
    <property type="molecule type" value="Genomic_DNA"/>
</dbReference>
<proteinExistence type="predicted"/>
<evidence type="ECO:0000256" key="1">
    <source>
        <dbReference type="SAM" id="MobiDB-lite"/>
    </source>
</evidence>
<accession>A0AA39PLJ6</accession>
<sequence length="94" mass="10564">MKRRNLCRGLPKRPFQPEEIGTHAPSNVYDNGNLRVGYEYGEMLRERVWSRTAHALDLEAISSPQIQDGGGRQPCKGWEEAAILLCQDVSANLP</sequence>
<comment type="caution">
    <text evidence="2">The sequence shown here is derived from an EMBL/GenBank/DDBJ whole genome shotgun (WGS) entry which is preliminary data.</text>
</comment>